<sequence>MSNWIESLVAGIVLGIILGIFLPVGFAVLCFPVYVIFFGLSLQPFLDFMMEDGTWRFVLTFCYFLFLYGFFFGVLAVAGGENQ</sequence>
<feature type="transmembrane region" description="Helical" evidence="1">
    <location>
        <begin position="57"/>
        <end position="78"/>
    </location>
</feature>
<reference evidence="2 3" key="1">
    <citation type="journal article" date="2014" name="PLoS Genet.">
        <title>Phylogenetically driven sequencing of extremely halophilic archaea reveals strategies for static and dynamic osmo-response.</title>
        <authorList>
            <person name="Becker E.A."/>
            <person name="Seitzer P.M."/>
            <person name="Tritt A."/>
            <person name="Larsen D."/>
            <person name="Krusor M."/>
            <person name="Yao A.I."/>
            <person name="Wu D."/>
            <person name="Madern D."/>
            <person name="Eisen J.A."/>
            <person name="Darling A.E."/>
            <person name="Facciotti M.T."/>
        </authorList>
    </citation>
    <scope>NUCLEOTIDE SEQUENCE [LARGE SCALE GENOMIC DNA]</scope>
    <source>
        <strain evidence="2 3">ATCC 29715</strain>
    </source>
</reference>
<comment type="caution">
    <text evidence="2">The sequence shown here is derived from an EMBL/GenBank/DDBJ whole genome shotgun (WGS) entry which is preliminary data.</text>
</comment>
<evidence type="ECO:0000256" key="1">
    <source>
        <dbReference type="SAM" id="Phobius"/>
    </source>
</evidence>
<proteinExistence type="predicted"/>
<dbReference type="EMBL" id="AOLQ01000014">
    <property type="protein sequence ID" value="EMA09935.1"/>
    <property type="molecule type" value="Genomic_DNA"/>
</dbReference>
<organism evidence="2 3">
    <name type="scientific">Haloarcula vallismortis ATCC 29715</name>
    <dbReference type="NCBI Taxonomy" id="662477"/>
    <lineage>
        <taxon>Archaea</taxon>
        <taxon>Methanobacteriati</taxon>
        <taxon>Methanobacteriota</taxon>
        <taxon>Stenosarchaea group</taxon>
        <taxon>Halobacteria</taxon>
        <taxon>Halobacteriales</taxon>
        <taxon>Haloarculaceae</taxon>
        <taxon>Haloarcula</taxon>
    </lineage>
</organism>
<dbReference type="Proteomes" id="UP000011534">
    <property type="component" value="Unassembled WGS sequence"/>
</dbReference>
<evidence type="ECO:0000313" key="3">
    <source>
        <dbReference type="Proteomes" id="UP000011534"/>
    </source>
</evidence>
<feature type="transmembrane region" description="Helical" evidence="1">
    <location>
        <begin position="12"/>
        <end position="37"/>
    </location>
</feature>
<keyword evidence="3" id="KW-1185">Reference proteome</keyword>
<keyword evidence="1" id="KW-0472">Membrane</keyword>
<protein>
    <recommendedName>
        <fullName evidence="4">DUF456 domain-containing protein</fullName>
    </recommendedName>
</protein>
<name>M0JQK5_HALVA</name>
<evidence type="ECO:0008006" key="4">
    <source>
        <dbReference type="Google" id="ProtNLM"/>
    </source>
</evidence>
<accession>M0JQK5</accession>
<evidence type="ECO:0000313" key="2">
    <source>
        <dbReference type="EMBL" id="EMA09935.1"/>
    </source>
</evidence>
<keyword evidence="1" id="KW-1133">Transmembrane helix</keyword>
<dbReference type="AlphaFoldDB" id="M0JQK5"/>
<keyword evidence="1" id="KW-0812">Transmembrane</keyword>
<dbReference type="RefSeq" id="WP_004515747.1">
    <property type="nucleotide sequence ID" value="NZ_AOLQ01000014.1"/>
</dbReference>
<gene>
    <name evidence="2" type="ORF">C437_04740</name>
</gene>